<dbReference type="RefSeq" id="WP_106520939.1">
    <property type="nucleotide sequence ID" value="NZ_PYGD01000001.1"/>
</dbReference>
<reference evidence="1 2" key="1">
    <citation type="submission" date="2018-03" db="EMBL/GenBank/DDBJ databases">
        <title>Genomic Encyclopedia of Type Strains, Phase III (KMG-III): the genomes of soil and plant-associated and newly described type strains.</title>
        <authorList>
            <person name="Whitman W."/>
        </authorList>
    </citation>
    <scope>NUCLEOTIDE SEQUENCE [LARGE SCALE GENOMIC DNA]</scope>
    <source>
        <strain evidence="1 2">CGMCC 1.12700</strain>
    </source>
</reference>
<dbReference type="EMBL" id="PYGD01000001">
    <property type="protein sequence ID" value="PSK94217.1"/>
    <property type="molecule type" value="Genomic_DNA"/>
</dbReference>
<dbReference type="Gene3D" id="1.20.1270.360">
    <property type="match status" value="1"/>
</dbReference>
<sequence length="111" mass="12090">MNGYNQYKDCIEACLKCAAICNQCATACTYEDDVAMMAACIRLDMECAVLCYAAAQLMSMGSSQATRMCLICGDICEACGAECAKHNHEHCQLCARACKACADECRKMNNR</sequence>
<proteinExistence type="predicted"/>
<evidence type="ECO:0000313" key="1">
    <source>
        <dbReference type="EMBL" id="PSK94217.1"/>
    </source>
</evidence>
<dbReference type="Proteomes" id="UP000240572">
    <property type="component" value="Unassembled WGS sequence"/>
</dbReference>
<dbReference type="OrthoDB" id="5396211at2"/>
<keyword evidence="2" id="KW-1185">Reference proteome</keyword>
<gene>
    <name evidence="1" type="ORF">B0I18_101372</name>
</gene>
<evidence type="ECO:0000313" key="2">
    <source>
        <dbReference type="Proteomes" id="UP000240572"/>
    </source>
</evidence>
<dbReference type="CDD" id="cd08026">
    <property type="entry name" value="DUF326"/>
    <property type="match status" value="1"/>
</dbReference>
<dbReference type="Pfam" id="PF03860">
    <property type="entry name" value="Csp"/>
    <property type="match status" value="1"/>
</dbReference>
<dbReference type="PANTHER" id="PTHR37310:SF1">
    <property type="entry name" value="CYTOPLASMIC PROTEIN"/>
    <property type="match status" value="1"/>
</dbReference>
<dbReference type="InterPro" id="IPR044543">
    <property type="entry name" value="YHJQ-like"/>
</dbReference>
<dbReference type="AlphaFoldDB" id="A0A2P8DAJ8"/>
<dbReference type="PANTHER" id="PTHR37310">
    <property type="entry name" value="CYTOPLASMIC PROTEIN-RELATED"/>
    <property type="match status" value="1"/>
</dbReference>
<dbReference type="InterPro" id="IPR005560">
    <property type="entry name" value="Csp_YhjQ"/>
</dbReference>
<comment type="caution">
    <text evidence="1">The sequence shown here is derived from an EMBL/GenBank/DDBJ whole genome shotgun (WGS) entry which is preliminary data.</text>
</comment>
<protein>
    <submittedName>
        <fullName evidence="1">Uncharacterized protein DUF326</fullName>
    </submittedName>
</protein>
<name>A0A2P8DAJ8_9BACT</name>
<accession>A0A2P8DAJ8</accession>
<organism evidence="1 2">
    <name type="scientific">Taibaiella chishuiensis</name>
    <dbReference type="NCBI Taxonomy" id="1434707"/>
    <lineage>
        <taxon>Bacteria</taxon>
        <taxon>Pseudomonadati</taxon>
        <taxon>Bacteroidota</taxon>
        <taxon>Chitinophagia</taxon>
        <taxon>Chitinophagales</taxon>
        <taxon>Chitinophagaceae</taxon>
        <taxon>Taibaiella</taxon>
    </lineage>
</organism>